<name>A0A9N9DAJ2_9GLOM</name>
<sequence>MSSNQHTSRARDSGVFVDLDLDIDEKISTSYSHYLGFDVPAKKSIRKEPEYEPFFTTYSLEVVLPPKMAPNTEIPFSGYLGLQTSPKPIKREHKRSQRKTSFYFVNLNDSASHNDDIEPITIKEEIIKTTSEVSHIKDIKDRVIESPCILQASRTLQLLREVC</sequence>
<comment type="caution">
    <text evidence="1">The sequence shown here is derived from an EMBL/GenBank/DDBJ whole genome shotgun (WGS) entry which is preliminary data.</text>
</comment>
<accession>A0A9N9DAJ2</accession>
<proteinExistence type="predicted"/>
<reference evidence="1" key="1">
    <citation type="submission" date="2021-06" db="EMBL/GenBank/DDBJ databases">
        <authorList>
            <person name="Kallberg Y."/>
            <person name="Tangrot J."/>
            <person name="Rosling A."/>
        </authorList>
    </citation>
    <scope>NUCLEOTIDE SEQUENCE</scope>
    <source>
        <strain evidence="1">IN212</strain>
    </source>
</reference>
<dbReference type="EMBL" id="CAJVPZ010011721">
    <property type="protein sequence ID" value="CAG8632949.1"/>
    <property type="molecule type" value="Genomic_DNA"/>
</dbReference>
<dbReference type="Proteomes" id="UP000789396">
    <property type="component" value="Unassembled WGS sequence"/>
</dbReference>
<evidence type="ECO:0000313" key="1">
    <source>
        <dbReference type="EMBL" id="CAG8632949.1"/>
    </source>
</evidence>
<dbReference type="OrthoDB" id="2351407at2759"/>
<gene>
    <name evidence="1" type="ORF">RFULGI_LOCUS7787</name>
</gene>
<dbReference type="AlphaFoldDB" id="A0A9N9DAJ2"/>
<protein>
    <submittedName>
        <fullName evidence="1">179_t:CDS:1</fullName>
    </submittedName>
</protein>
<organism evidence="1 2">
    <name type="scientific">Racocetra fulgida</name>
    <dbReference type="NCBI Taxonomy" id="60492"/>
    <lineage>
        <taxon>Eukaryota</taxon>
        <taxon>Fungi</taxon>
        <taxon>Fungi incertae sedis</taxon>
        <taxon>Mucoromycota</taxon>
        <taxon>Glomeromycotina</taxon>
        <taxon>Glomeromycetes</taxon>
        <taxon>Diversisporales</taxon>
        <taxon>Gigasporaceae</taxon>
        <taxon>Racocetra</taxon>
    </lineage>
</organism>
<evidence type="ECO:0000313" key="2">
    <source>
        <dbReference type="Proteomes" id="UP000789396"/>
    </source>
</evidence>
<keyword evidence="2" id="KW-1185">Reference proteome</keyword>